<dbReference type="STRING" id="1093900.A0A507AMM1"/>
<proteinExistence type="inferred from homology"/>
<comment type="similarity">
    <text evidence="1">Belongs to the short-chain dehydrogenases/reductases (SDR) family.</text>
</comment>
<evidence type="ECO:0000256" key="3">
    <source>
        <dbReference type="ARBA" id="ARBA00023002"/>
    </source>
</evidence>
<dbReference type="Pfam" id="PF13561">
    <property type="entry name" value="adh_short_C2"/>
    <property type="match status" value="1"/>
</dbReference>
<protein>
    <submittedName>
        <fullName evidence="4">Uncharacterized protein</fullName>
    </submittedName>
</protein>
<keyword evidence="3" id="KW-0560">Oxidoreductase</keyword>
<dbReference type="SUPFAM" id="SSF51735">
    <property type="entry name" value="NAD(P)-binding Rossmann-fold domains"/>
    <property type="match status" value="1"/>
</dbReference>
<evidence type="ECO:0000256" key="2">
    <source>
        <dbReference type="ARBA" id="ARBA00022857"/>
    </source>
</evidence>
<dbReference type="InterPro" id="IPR036291">
    <property type="entry name" value="NAD(P)-bd_dom_sf"/>
</dbReference>
<dbReference type="PANTHER" id="PTHR24321:SF8">
    <property type="entry name" value="ESTRADIOL 17-BETA-DEHYDROGENASE 8-RELATED"/>
    <property type="match status" value="1"/>
</dbReference>
<dbReference type="InterPro" id="IPR020904">
    <property type="entry name" value="Sc_DH/Rdtase_CS"/>
</dbReference>
<accession>A0A507AMM1</accession>
<organism evidence="4 5">
    <name type="scientific">Thyridium curvatum</name>
    <dbReference type="NCBI Taxonomy" id="1093900"/>
    <lineage>
        <taxon>Eukaryota</taxon>
        <taxon>Fungi</taxon>
        <taxon>Dikarya</taxon>
        <taxon>Ascomycota</taxon>
        <taxon>Pezizomycotina</taxon>
        <taxon>Sordariomycetes</taxon>
        <taxon>Sordariomycetidae</taxon>
        <taxon>Thyridiales</taxon>
        <taxon>Thyridiaceae</taxon>
        <taxon>Thyridium</taxon>
    </lineage>
</organism>
<evidence type="ECO:0000313" key="5">
    <source>
        <dbReference type="Proteomes" id="UP000319257"/>
    </source>
</evidence>
<keyword evidence="5" id="KW-1185">Reference proteome</keyword>
<reference evidence="4 5" key="1">
    <citation type="submission" date="2019-06" db="EMBL/GenBank/DDBJ databases">
        <title>Draft genome sequence of the filamentous fungus Phialemoniopsis curvata isolated from diesel fuel.</title>
        <authorList>
            <person name="Varaljay V.A."/>
            <person name="Lyon W.J."/>
            <person name="Crouch A.L."/>
            <person name="Drake C.E."/>
            <person name="Hollomon J.M."/>
            <person name="Nadeau L.J."/>
            <person name="Nunn H.S."/>
            <person name="Stevenson B.S."/>
            <person name="Bojanowski C.L."/>
            <person name="Crookes-Goodson W.J."/>
        </authorList>
    </citation>
    <scope>NUCLEOTIDE SEQUENCE [LARGE SCALE GENOMIC DNA]</scope>
    <source>
        <strain evidence="4 5">D216</strain>
    </source>
</reference>
<dbReference type="GeneID" id="41977950"/>
<dbReference type="RefSeq" id="XP_030989527.1">
    <property type="nucleotide sequence ID" value="XM_031133128.1"/>
</dbReference>
<dbReference type="PRINTS" id="PR00080">
    <property type="entry name" value="SDRFAMILY"/>
</dbReference>
<dbReference type="Gene3D" id="3.40.50.720">
    <property type="entry name" value="NAD(P)-binding Rossmann-like Domain"/>
    <property type="match status" value="1"/>
</dbReference>
<dbReference type="Proteomes" id="UP000319257">
    <property type="component" value="Unassembled WGS sequence"/>
</dbReference>
<evidence type="ECO:0000256" key="1">
    <source>
        <dbReference type="ARBA" id="ARBA00006484"/>
    </source>
</evidence>
<name>A0A507AMM1_9PEZI</name>
<dbReference type="PANTHER" id="PTHR24321">
    <property type="entry name" value="DEHYDROGENASES, SHORT CHAIN"/>
    <property type="match status" value="1"/>
</dbReference>
<dbReference type="PROSITE" id="PS00061">
    <property type="entry name" value="ADH_SHORT"/>
    <property type="match status" value="1"/>
</dbReference>
<dbReference type="InterPro" id="IPR002347">
    <property type="entry name" value="SDR_fam"/>
</dbReference>
<sequence length="252" mass="26815">MPVNWDIKDKVIAVTGAASGIGLAVAELLASQGVHVSMADLTEKALNEAADRLSSAGYSVMATVVDVREEDQVNSWIEKTVAKFGKLDGAVNMAGVVPKVINIEDVEHHNTPDWKFVLDVNLTGTFHCMRAQLGVMKDQGSIVNAASIAGVTGFPKNAAYTASKTGVIGLSRAACKEVGHREIRINCVAPGIIDTPMQAAAKATRGGEITWKHQIQRRGTPQEVASLVAWLLCDESKFITGAVHHIDGGWCC</sequence>
<dbReference type="GO" id="GO:0016491">
    <property type="term" value="F:oxidoreductase activity"/>
    <property type="evidence" value="ECO:0007669"/>
    <property type="project" value="UniProtKB-KW"/>
</dbReference>
<comment type="caution">
    <text evidence="4">The sequence shown here is derived from an EMBL/GenBank/DDBJ whole genome shotgun (WGS) entry which is preliminary data.</text>
</comment>
<dbReference type="EMBL" id="SKBQ01000085">
    <property type="protein sequence ID" value="TPX07816.1"/>
    <property type="molecule type" value="Genomic_DNA"/>
</dbReference>
<dbReference type="OrthoDB" id="1669814at2759"/>
<keyword evidence="2" id="KW-0521">NADP</keyword>
<dbReference type="AlphaFoldDB" id="A0A507AMM1"/>
<dbReference type="InParanoid" id="A0A507AMM1"/>
<gene>
    <name evidence="4" type="ORF">E0L32_010503</name>
</gene>
<dbReference type="CDD" id="cd05233">
    <property type="entry name" value="SDR_c"/>
    <property type="match status" value="1"/>
</dbReference>
<dbReference type="FunFam" id="3.40.50.720:FF:000084">
    <property type="entry name" value="Short-chain dehydrogenase reductase"/>
    <property type="match status" value="1"/>
</dbReference>
<evidence type="ECO:0000313" key="4">
    <source>
        <dbReference type="EMBL" id="TPX07816.1"/>
    </source>
</evidence>
<dbReference type="PRINTS" id="PR00081">
    <property type="entry name" value="GDHRDH"/>
</dbReference>